<gene>
    <name evidence="4" type="ORF">TR94460</name>
</gene>
<name>A0A0X3NKH9_SCHSO</name>
<evidence type="ECO:0000256" key="1">
    <source>
        <dbReference type="SAM" id="MobiDB-lite"/>
    </source>
</evidence>
<accession>A0A0X3NKH9</accession>
<dbReference type="PANTHER" id="PTHR16861:SF4">
    <property type="entry name" value="SH3 DOMAIN PROTEIN (AFU_ORTHOLOGUE AFUA_1G13610)"/>
    <property type="match status" value="1"/>
</dbReference>
<feature type="compositionally biased region" description="Low complexity" evidence="1">
    <location>
        <begin position="146"/>
        <end position="160"/>
    </location>
</feature>
<proteinExistence type="predicted"/>
<dbReference type="CDD" id="cd00063">
    <property type="entry name" value="FN3"/>
    <property type="match status" value="1"/>
</dbReference>
<dbReference type="PROSITE" id="PS50853">
    <property type="entry name" value="FN3"/>
    <property type="match status" value="1"/>
</dbReference>
<sequence>MQSIARLKIFLILYGIFLEYSYINATALESFIIDRVDSSYLELSWEKPDQDSVSLTVIAVVFNSDYVHYASTTADSGRVVVSGLQAMTRYKVTLLAENSETKLCHISPQVSTVETLPSDDVSETSEPTTPEPESETPDITEDVSQESNPTTTAEYTTSETPSEDVSQVSNTTTTAEYTTSSISSEDVSQESNPSTTTEFTTSTSSSVSSGATSSVTEKTTSTPAPTKLSSGQIAGITVGVLLAAILIILTVVFFVKVVKTVV</sequence>
<organism evidence="4">
    <name type="scientific">Schistocephalus solidus</name>
    <name type="common">Tapeworm</name>
    <dbReference type="NCBI Taxonomy" id="70667"/>
    <lineage>
        <taxon>Eukaryota</taxon>
        <taxon>Metazoa</taxon>
        <taxon>Spiralia</taxon>
        <taxon>Lophotrochozoa</taxon>
        <taxon>Platyhelminthes</taxon>
        <taxon>Cestoda</taxon>
        <taxon>Eucestoda</taxon>
        <taxon>Diphyllobothriidea</taxon>
        <taxon>Diphyllobothriidae</taxon>
        <taxon>Schistocephalus</taxon>
    </lineage>
</organism>
<dbReference type="EMBL" id="GEEE01022756">
    <property type="protein sequence ID" value="JAP40469.1"/>
    <property type="molecule type" value="Transcribed_RNA"/>
</dbReference>
<dbReference type="InterPro" id="IPR036116">
    <property type="entry name" value="FN3_sf"/>
</dbReference>
<keyword evidence="2" id="KW-0812">Transmembrane</keyword>
<protein>
    <recommendedName>
        <fullName evidence="3">Fibronectin type-III domain-containing protein</fullName>
    </recommendedName>
</protein>
<evidence type="ECO:0000259" key="3">
    <source>
        <dbReference type="PROSITE" id="PS50853"/>
    </source>
</evidence>
<dbReference type="AlphaFoldDB" id="A0A0X3NKH9"/>
<dbReference type="InterPro" id="IPR003961">
    <property type="entry name" value="FN3_dom"/>
</dbReference>
<feature type="compositionally biased region" description="Polar residues" evidence="1">
    <location>
        <begin position="217"/>
        <end position="229"/>
    </location>
</feature>
<dbReference type="PANTHER" id="PTHR16861">
    <property type="entry name" value="GLYCOPROTEIN 38"/>
    <property type="match status" value="1"/>
</dbReference>
<feature type="region of interest" description="Disordered" evidence="1">
    <location>
        <begin position="108"/>
        <end position="229"/>
    </location>
</feature>
<reference evidence="4" key="1">
    <citation type="submission" date="2016-01" db="EMBL/GenBank/DDBJ databases">
        <title>Reference transcriptome for the parasite Schistocephalus solidus: insights into the molecular evolution of parasitism.</title>
        <authorList>
            <person name="Hebert F.O."/>
            <person name="Grambauer S."/>
            <person name="Barber I."/>
            <person name="Landry C.R."/>
            <person name="Aubin-Horth N."/>
        </authorList>
    </citation>
    <scope>NUCLEOTIDE SEQUENCE</scope>
</reference>
<evidence type="ECO:0000313" key="4">
    <source>
        <dbReference type="EMBL" id="JAP40469.1"/>
    </source>
</evidence>
<dbReference type="Pfam" id="PF00041">
    <property type="entry name" value="fn3"/>
    <property type="match status" value="1"/>
</dbReference>
<dbReference type="InterPro" id="IPR013783">
    <property type="entry name" value="Ig-like_fold"/>
</dbReference>
<evidence type="ECO:0000256" key="2">
    <source>
        <dbReference type="SAM" id="Phobius"/>
    </source>
</evidence>
<dbReference type="Gene3D" id="2.60.40.10">
    <property type="entry name" value="Immunoglobulins"/>
    <property type="match status" value="1"/>
</dbReference>
<dbReference type="SUPFAM" id="SSF49265">
    <property type="entry name" value="Fibronectin type III"/>
    <property type="match status" value="1"/>
</dbReference>
<feature type="compositionally biased region" description="Low complexity" evidence="1">
    <location>
        <begin position="169"/>
        <end position="216"/>
    </location>
</feature>
<keyword evidence="2" id="KW-1133">Transmembrane helix</keyword>
<feature type="domain" description="Fibronectin type-III" evidence="3">
    <location>
        <begin position="27"/>
        <end position="118"/>
    </location>
</feature>
<keyword evidence="2" id="KW-0472">Membrane</keyword>
<feature type="compositionally biased region" description="Acidic residues" evidence="1">
    <location>
        <begin position="132"/>
        <end position="144"/>
    </location>
</feature>
<feature type="transmembrane region" description="Helical" evidence="2">
    <location>
        <begin position="233"/>
        <end position="255"/>
    </location>
</feature>